<feature type="region of interest" description="Disordered" evidence="1">
    <location>
        <begin position="21"/>
        <end position="48"/>
    </location>
</feature>
<dbReference type="Proteomes" id="UP000265520">
    <property type="component" value="Unassembled WGS sequence"/>
</dbReference>
<reference evidence="2 3" key="1">
    <citation type="journal article" date="2018" name="Front. Plant Sci.">
        <title>Red Clover (Trifolium pratense) and Zigzag Clover (T. medium) - A Picture of Genomic Similarities and Differences.</title>
        <authorList>
            <person name="Dluhosova J."/>
            <person name="Istvanek J."/>
            <person name="Nedelnik J."/>
            <person name="Repkova J."/>
        </authorList>
    </citation>
    <scope>NUCLEOTIDE SEQUENCE [LARGE SCALE GENOMIC DNA]</scope>
    <source>
        <strain evidence="3">cv. 10/8</strain>
        <tissue evidence="2">Leaf</tissue>
    </source>
</reference>
<organism evidence="2 3">
    <name type="scientific">Trifolium medium</name>
    <dbReference type="NCBI Taxonomy" id="97028"/>
    <lineage>
        <taxon>Eukaryota</taxon>
        <taxon>Viridiplantae</taxon>
        <taxon>Streptophyta</taxon>
        <taxon>Embryophyta</taxon>
        <taxon>Tracheophyta</taxon>
        <taxon>Spermatophyta</taxon>
        <taxon>Magnoliopsida</taxon>
        <taxon>eudicotyledons</taxon>
        <taxon>Gunneridae</taxon>
        <taxon>Pentapetalae</taxon>
        <taxon>rosids</taxon>
        <taxon>fabids</taxon>
        <taxon>Fabales</taxon>
        <taxon>Fabaceae</taxon>
        <taxon>Papilionoideae</taxon>
        <taxon>50 kb inversion clade</taxon>
        <taxon>NPAAA clade</taxon>
        <taxon>Hologalegina</taxon>
        <taxon>IRL clade</taxon>
        <taxon>Trifolieae</taxon>
        <taxon>Trifolium</taxon>
    </lineage>
</organism>
<evidence type="ECO:0000313" key="2">
    <source>
        <dbReference type="EMBL" id="MCI62672.1"/>
    </source>
</evidence>
<proteinExistence type="predicted"/>
<dbReference type="EMBL" id="LXQA010623228">
    <property type="protein sequence ID" value="MCI62672.1"/>
    <property type="molecule type" value="Genomic_DNA"/>
</dbReference>
<dbReference type="AlphaFoldDB" id="A0A392TNX3"/>
<evidence type="ECO:0000313" key="3">
    <source>
        <dbReference type="Proteomes" id="UP000265520"/>
    </source>
</evidence>
<feature type="non-terminal residue" evidence="2">
    <location>
        <position position="1"/>
    </location>
</feature>
<protein>
    <submittedName>
        <fullName evidence="2">Uncharacterized protein</fullName>
    </submittedName>
</protein>
<keyword evidence="3" id="KW-1185">Reference proteome</keyword>
<evidence type="ECO:0000256" key="1">
    <source>
        <dbReference type="SAM" id="MobiDB-lite"/>
    </source>
</evidence>
<sequence>YDPRVVEFVENDILNLFKQTEEEEELRAEEEEKKKKKKKKKTMLDRSC</sequence>
<comment type="caution">
    <text evidence="2">The sequence shown here is derived from an EMBL/GenBank/DDBJ whole genome shotgun (WGS) entry which is preliminary data.</text>
</comment>
<name>A0A392TNX3_9FABA</name>
<accession>A0A392TNX3</accession>